<dbReference type="RefSeq" id="WP_192107662.1">
    <property type="nucleotide sequence ID" value="NZ_JACYXJ010000002.1"/>
</dbReference>
<proteinExistence type="predicted"/>
<dbReference type="SUPFAM" id="SSF53300">
    <property type="entry name" value="vWA-like"/>
    <property type="match status" value="1"/>
</dbReference>
<comment type="caution">
    <text evidence="2">The sequence shown here is derived from an EMBL/GenBank/DDBJ whole genome shotgun (WGS) entry which is preliminary data.</text>
</comment>
<dbReference type="Proteomes" id="UP000615687">
    <property type="component" value="Unassembled WGS sequence"/>
</dbReference>
<feature type="region of interest" description="Disordered" evidence="1">
    <location>
        <begin position="1"/>
        <end position="26"/>
    </location>
</feature>
<evidence type="ECO:0000313" key="2">
    <source>
        <dbReference type="EMBL" id="MBD8875486.1"/>
    </source>
</evidence>
<evidence type="ECO:0000313" key="3">
    <source>
        <dbReference type="Proteomes" id="UP000615687"/>
    </source>
</evidence>
<sequence>MAGRTPTTDRRKQGSHLETPRTDAAVTPVSGASEVAAFLEQAKSLESAAKRTQTSGRLIFALDATMSRQPTWDQACHIQAEMFREADKIAGLEIKLVYFRGFGECKSSRWFSHGDEMAKAMSRIVCQGGRTQIRKVLASGLKEARAEKVSAIVYVGDCMEEDVDQLCARAGELGLLGVPMFLFQEGRDPVAEQAFREIARLTNGAYGSFDAGAARQLAELLKAVAVYASGGRDALVALEKRGDAGARLLIEQMK</sequence>
<dbReference type="EMBL" id="JACYXJ010000002">
    <property type="protein sequence ID" value="MBD8875486.1"/>
    <property type="molecule type" value="Genomic_DNA"/>
</dbReference>
<evidence type="ECO:0000256" key="1">
    <source>
        <dbReference type="SAM" id="MobiDB-lite"/>
    </source>
</evidence>
<accession>A0ABR9C6G4</accession>
<organism evidence="2 3">
    <name type="scientific">Roseibium polysiphoniae</name>
    <dbReference type="NCBI Taxonomy" id="2571221"/>
    <lineage>
        <taxon>Bacteria</taxon>
        <taxon>Pseudomonadati</taxon>
        <taxon>Pseudomonadota</taxon>
        <taxon>Alphaproteobacteria</taxon>
        <taxon>Hyphomicrobiales</taxon>
        <taxon>Stappiaceae</taxon>
        <taxon>Roseibium</taxon>
    </lineage>
</organism>
<dbReference type="InterPro" id="IPR036465">
    <property type="entry name" value="vWFA_dom_sf"/>
</dbReference>
<name>A0ABR9C6G4_9HYPH</name>
<keyword evidence="3" id="KW-1185">Reference proteome</keyword>
<reference evidence="2 3" key="1">
    <citation type="submission" date="2020-09" db="EMBL/GenBank/DDBJ databases">
        <title>The genome sequence of type strain Labrenzia polysiphoniae KACC 19711.</title>
        <authorList>
            <person name="Liu Y."/>
        </authorList>
    </citation>
    <scope>NUCLEOTIDE SEQUENCE [LARGE SCALE GENOMIC DNA]</scope>
    <source>
        <strain evidence="2 3">KACC 19711</strain>
    </source>
</reference>
<protein>
    <submittedName>
        <fullName evidence="2">VWA domain-containing protein</fullName>
    </submittedName>
</protein>
<gene>
    <name evidence="2" type="ORF">IG617_04200</name>
</gene>